<keyword evidence="2" id="KW-1133">Transmembrane helix</keyword>
<feature type="transmembrane region" description="Helical" evidence="2">
    <location>
        <begin position="59"/>
        <end position="79"/>
    </location>
</feature>
<dbReference type="Proteomes" id="UP000275078">
    <property type="component" value="Unassembled WGS sequence"/>
</dbReference>
<evidence type="ECO:0000313" key="3">
    <source>
        <dbReference type="EMBL" id="RPA79635.1"/>
    </source>
</evidence>
<evidence type="ECO:0000313" key="4">
    <source>
        <dbReference type="Proteomes" id="UP000275078"/>
    </source>
</evidence>
<feature type="region of interest" description="Disordered" evidence="1">
    <location>
        <begin position="466"/>
        <end position="501"/>
    </location>
</feature>
<feature type="transmembrane region" description="Helical" evidence="2">
    <location>
        <begin position="590"/>
        <end position="614"/>
    </location>
</feature>
<dbReference type="AlphaFoldDB" id="A0A3N4I0K2"/>
<accession>A0A3N4I0K2</accession>
<feature type="region of interest" description="Disordered" evidence="1">
    <location>
        <begin position="398"/>
        <end position="417"/>
    </location>
</feature>
<dbReference type="EMBL" id="ML119696">
    <property type="protein sequence ID" value="RPA79635.1"/>
    <property type="molecule type" value="Genomic_DNA"/>
</dbReference>
<keyword evidence="2" id="KW-0812">Transmembrane</keyword>
<evidence type="ECO:0000256" key="2">
    <source>
        <dbReference type="SAM" id="Phobius"/>
    </source>
</evidence>
<keyword evidence="4" id="KW-1185">Reference proteome</keyword>
<reference evidence="3 4" key="1">
    <citation type="journal article" date="2018" name="Nat. Ecol. Evol.">
        <title>Pezizomycetes genomes reveal the molecular basis of ectomycorrhizal truffle lifestyle.</title>
        <authorList>
            <person name="Murat C."/>
            <person name="Payen T."/>
            <person name="Noel B."/>
            <person name="Kuo A."/>
            <person name="Morin E."/>
            <person name="Chen J."/>
            <person name="Kohler A."/>
            <person name="Krizsan K."/>
            <person name="Balestrini R."/>
            <person name="Da Silva C."/>
            <person name="Montanini B."/>
            <person name="Hainaut M."/>
            <person name="Levati E."/>
            <person name="Barry K.W."/>
            <person name="Belfiori B."/>
            <person name="Cichocki N."/>
            <person name="Clum A."/>
            <person name="Dockter R.B."/>
            <person name="Fauchery L."/>
            <person name="Guy J."/>
            <person name="Iotti M."/>
            <person name="Le Tacon F."/>
            <person name="Lindquist E.A."/>
            <person name="Lipzen A."/>
            <person name="Malagnac F."/>
            <person name="Mello A."/>
            <person name="Molinier V."/>
            <person name="Miyauchi S."/>
            <person name="Poulain J."/>
            <person name="Riccioni C."/>
            <person name="Rubini A."/>
            <person name="Sitrit Y."/>
            <person name="Splivallo R."/>
            <person name="Traeger S."/>
            <person name="Wang M."/>
            <person name="Zifcakova L."/>
            <person name="Wipf D."/>
            <person name="Zambonelli A."/>
            <person name="Paolocci F."/>
            <person name="Nowrousian M."/>
            <person name="Ottonello S."/>
            <person name="Baldrian P."/>
            <person name="Spatafora J.W."/>
            <person name="Henrissat B."/>
            <person name="Nagy L.G."/>
            <person name="Aury J.M."/>
            <person name="Wincker P."/>
            <person name="Grigoriev I.V."/>
            <person name="Bonfante P."/>
            <person name="Martin F.M."/>
        </authorList>
    </citation>
    <scope>NUCLEOTIDE SEQUENCE [LARGE SCALE GENOMIC DNA]</scope>
    <source>
        <strain evidence="3 4">RN42</strain>
    </source>
</reference>
<feature type="region of interest" description="Disordered" evidence="1">
    <location>
        <begin position="174"/>
        <end position="220"/>
    </location>
</feature>
<organism evidence="3 4">
    <name type="scientific">Ascobolus immersus RN42</name>
    <dbReference type="NCBI Taxonomy" id="1160509"/>
    <lineage>
        <taxon>Eukaryota</taxon>
        <taxon>Fungi</taxon>
        <taxon>Dikarya</taxon>
        <taxon>Ascomycota</taxon>
        <taxon>Pezizomycotina</taxon>
        <taxon>Pezizomycetes</taxon>
        <taxon>Pezizales</taxon>
        <taxon>Ascobolaceae</taxon>
        <taxon>Ascobolus</taxon>
    </lineage>
</organism>
<sequence length="615" mass="68322">MKTFTHRYLLPPILVSIHALFLIPILIPLKIEHEQPSSPSDSNHEALDAQDDVATQPKALNFTHAVYFGIASFAFVYILKQIAGRIPLPASRSRRQLAIWMELVILFTMGALEEIWRWGVVHLLVNTEMGIVGSEHFGSARPIWRTIYAAGWVWSLVECAFSWWGFRPDGNEEEEERTLKQQPSPRPSYRTRPRRTFSQQSVPALSTLNNQKGTPSNRRDSLTALRRGSVLAFPGNENPFMSSPQARIPAITWQSGTEGNRSAASLLSGQDTAAARSDEQAPLTPLFNETFAFPSPSTRPITAFSPAFGPQPTNAAQDLSDFPARHLEDSDFGDDEEDARSITSFSSITSSLRSGMSNRSHPGAETPLLSSSLAHDDHHHHHESHSLLSNTRRMSYHTIAQPPNGLHPYSEDDEEDSHITVRDYEFDLEGQPAGSLSAPGTQHGQNVTFQETDFLLQQDQRREYPSFSNQYNSSHFSPHPNHHNAHESSSSATAVRPPTYRYDSTETQSYQRLLYGVSVNSLSPILPIIWRTSALLRHLACTLLFAFFPAILKHRGGIQWWTVGVVMTVASLKGWYTVEWLGGNVARSGVGKVTGVTAAVSVVLFLGVLGVWGVV</sequence>
<dbReference type="OrthoDB" id="5396453at2759"/>
<proteinExistence type="predicted"/>
<feature type="transmembrane region" description="Helical" evidence="2">
    <location>
        <begin position="534"/>
        <end position="552"/>
    </location>
</feature>
<feature type="compositionally biased region" description="Polar residues" evidence="1">
    <location>
        <begin position="197"/>
        <end position="216"/>
    </location>
</feature>
<feature type="region of interest" description="Disordered" evidence="1">
    <location>
        <begin position="351"/>
        <end position="389"/>
    </location>
</feature>
<feature type="transmembrane region" description="Helical" evidence="2">
    <location>
        <begin position="99"/>
        <end position="119"/>
    </location>
</feature>
<keyword evidence="2" id="KW-0472">Membrane</keyword>
<feature type="transmembrane region" description="Helical" evidence="2">
    <location>
        <begin position="558"/>
        <end position="578"/>
    </location>
</feature>
<gene>
    <name evidence="3" type="ORF">BJ508DRAFT_308119</name>
</gene>
<protein>
    <submittedName>
        <fullName evidence="3">Uncharacterized protein</fullName>
    </submittedName>
</protein>
<evidence type="ECO:0000256" key="1">
    <source>
        <dbReference type="SAM" id="MobiDB-lite"/>
    </source>
</evidence>
<feature type="transmembrane region" description="Helical" evidence="2">
    <location>
        <begin position="12"/>
        <end position="31"/>
    </location>
</feature>
<name>A0A3N4I0K2_ASCIM</name>